<evidence type="ECO:0000256" key="1">
    <source>
        <dbReference type="SAM" id="SignalP"/>
    </source>
</evidence>
<protein>
    <recommendedName>
        <fullName evidence="4">Secreted protein</fullName>
    </recommendedName>
</protein>
<dbReference type="Proteomes" id="UP000660339">
    <property type="component" value="Unassembled WGS sequence"/>
</dbReference>
<reference evidence="2" key="1">
    <citation type="submission" date="2021-01" db="EMBL/GenBank/DDBJ databases">
        <title>Whole genome shotgun sequence of Catellatospora methionotrophica NBRC 14553.</title>
        <authorList>
            <person name="Komaki H."/>
            <person name="Tamura T."/>
        </authorList>
    </citation>
    <scope>NUCLEOTIDE SEQUENCE</scope>
    <source>
        <strain evidence="2">NBRC 14553</strain>
    </source>
</reference>
<organism evidence="2 3">
    <name type="scientific">Catellatospora methionotrophica</name>
    <dbReference type="NCBI Taxonomy" id="121620"/>
    <lineage>
        <taxon>Bacteria</taxon>
        <taxon>Bacillati</taxon>
        <taxon>Actinomycetota</taxon>
        <taxon>Actinomycetes</taxon>
        <taxon>Micromonosporales</taxon>
        <taxon>Micromonosporaceae</taxon>
        <taxon>Catellatospora</taxon>
    </lineage>
</organism>
<feature type="chain" id="PRO_5038950653" description="Secreted protein" evidence="1">
    <location>
        <begin position="29"/>
        <end position="295"/>
    </location>
</feature>
<evidence type="ECO:0008006" key="4">
    <source>
        <dbReference type="Google" id="ProtNLM"/>
    </source>
</evidence>
<dbReference type="EMBL" id="BONJ01000017">
    <property type="protein sequence ID" value="GIG15015.1"/>
    <property type="molecule type" value="Genomic_DNA"/>
</dbReference>
<sequence length="295" mass="31539">MSKSWRWIASAAAVVALGGIVAVTSQGAAAPRPQSVVPGDQAELLHAAEQILIGQCLDDRGFSYWPQPRNPVPELRDFPYVLDDVDWARRHGFGSELQRRFDEPQPGDPYSGYLRGLSPARRSAFLMALNGKPGGSGDLVATLPNGMEVKRSDTSCVSLAEQRLYGDVRAWYQAKRVTDGLGGARVGLVTADPAYTVALHAWSACMRGRGFAYATPDDARAAVPDSTTPGAFAREVEIAVAEATCAVDSGMAASVASLDRHYAEVVTREQQSAVDTRARLATAALPRAREIVRAG</sequence>
<dbReference type="RefSeq" id="WP_166378684.1">
    <property type="nucleotide sequence ID" value="NZ_BAAATT010000007.1"/>
</dbReference>
<name>A0A8J3LLT4_9ACTN</name>
<feature type="signal peptide" evidence="1">
    <location>
        <begin position="1"/>
        <end position="28"/>
    </location>
</feature>
<evidence type="ECO:0000313" key="2">
    <source>
        <dbReference type="EMBL" id="GIG15015.1"/>
    </source>
</evidence>
<gene>
    <name evidence="2" type="ORF">Cme02nite_33470</name>
</gene>
<keyword evidence="3" id="KW-1185">Reference proteome</keyword>
<comment type="caution">
    <text evidence="2">The sequence shown here is derived from an EMBL/GenBank/DDBJ whole genome shotgun (WGS) entry which is preliminary data.</text>
</comment>
<dbReference type="AlphaFoldDB" id="A0A8J3LLT4"/>
<evidence type="ECO:0000313" key="3">
    <source>
        <dbReference type="Proteomes" id="UP000660339"/>
    </source>
</evidence>
<keyword evidence="1" id="KW-0732">Signal</keyword>
<proteinExistence type="predicted"/>
<accession>A0A8J3LLT4</accession>